<sequence length="216" mass="24742">MSTETDATPTEIFDSLPYYDDDLQKYPYLREKVEQELARELKASQTLHPRVPPPEELFADNPLLKAELQRVGANQAFPPLDSLRHSLPAPTSTPGTDEEWKAALDNAHVQLQHQKIRQQNLALLQKYGANGFRIQNYLLEATAKQTEKTLEELKELIVEVNRERKNTQDRIGKQLTTLETRWTELISSVLQIEMANVALDAEIERLNKKEAELAEL</sequence>
<evidence type="ECO:0000313" key="9">
    <source>
        <dbReference type="Proteomes" id="UP000054270"/>
    </source>
</evidence>
<name>A0A0D2P4Z5_HYPSF</name>
<keyword evidence="7" id="KW-0175">Coiled coil</keyword>
<dbReference type="GO" id="GO:0071011">
    <property type="term" value="C:precatalytic spliceosome"/>
    <property type="evidence" value="ECO:0007669"/>
    <property type="project" value="TreeGrafter"/>
</dbReference>
<dbReference type="OrthoDB" id="205794at2759"/>
<dbReference type="EMBL" id="KN817529">
    <property type="protein sequence ID" value="KJA25994.1"/>
    <property type="molecule type" value="Genomic_DNA"/>
</dbReference>
<protein>
    <recommendedName>
        <fullName evidence="10">Pre-mRNA-splicing factor SPF27</fullName>
    </recommendedName>
</protein>
<comment type="similarity">
    <text evidence="2">Belongs to the SPF27 family.</text>
</comment>
<dbReference type="GO" id="GO:0006397">
    <property type="term" value="P:mRNA processing"/>
    <property type="evidence" value="ECO:0007669"/>
    <property type="project" value="UniProtKB-KW"/>
</dbReference>
<dbReference type="InterPro" id="IPR008409">
    <property type="entry name" value="SPF27"/>
</dbReference>
<comment type="subcellular location">
    <subcellularLocation>
        <location evidence="1">Nucleus</location>
    </subcellularLocation>
</comment>
<organism evidence="8 9">
    <name type="scientific">Hypholoma sublateritium (strain FD-334 SS-4)</name>
    <dbReference type="NCBI Taxonomy" id="945553"/>
    <lineage>
        <taxon>Eukaryota</taxon>
        <taxon>Fungi</taxon>
        <taxon>Dikarya</taxon>
        <taxon>Basidiomycota</taxon>
        <taxon>Agaricomycotina</taxon>
        <taxon>Agaricomycetes</taxon>
        <taxon>Agaricomycetidae</taxon>
        <taxon>Agaricales</taxon>
        <taxon>Agaricineae</taxon>
        <taxon>Strophariaceae</taxon>
        <taxon>Hypholoma</taxon>
    </lineage>
</organism>
<dbReference type="GO" id="GO:0071013">
    <property type="term" value="C:catalytic step 2 spliceosome"/>
    <property type="evidence" value="ECO:0007669"/>
    <property type="project" value="TreeGrafter"/>
</dbReference>
<dbReference type="STRING" id="945553.A0A0D2P4Z5"/>
<evidence type="ECO:0008006" key="10">
    <source>
        <dbReference type="Google" id="ProtNLM"/>
    </source>
</evidence>
<evidence type="ECO:0000256" key="1">
    <source>
        <dbReference type="ARBA" id="ARBA00004123"/>
    </source>
</evidence>
<reference evidence="9" key="1">
    <citation type="submission" date="2014-04" db="EMBL/GenBank/DDBJ databases">
        <title>Evolutionary Origins and Diversification of the Mycorrhizal Mutualists.</title>
        <authorList>
            <consortium name="DOE Joint Genome Institute"/>
            <consortium name="Mycorrhizal Genomics Consortium"/>
            <person name="Kohler A."/>
            <person name="Kuo A."/>
            <person name="Nagy L.G."/>
            <person name="Floudas D."/>
            <person name="Copeland A."/>
            <person name="Barry K.W."/>
            <person name="Cichocki N."/>
            <person name="Veneault-Fourrey C."/>
            <person name="LaButti K."/>
            <person name="Lindquist E.A."/>
            <person name="Lipzen A."/>
            <person name="Lundell T."/>
            <person name="Morin E."/>
            <person name="Murat C."/>
            <person name="Riley R."/>
            <person name="Ohm R."/>
            <person name="Sun H."/>
            <person name="Tunlid A."/>
            <person name="Henrissat B."/>
            <person name="Grigoriev I.V."/>
            <person name="Hibbett D.S."/>
            <person name="Martin F."/>
        </authorList>
    </citation>
    <scope>NUCLEOTIDE SEQUENCE [LARGE SCALE GENOMIC DNA]</scope>
    <source>
        <strain evidence="9">FD-334 SS-4</strain>
    </source>
</reference>
<accession>A0A0D2P4Z5</accession>
<dbReference type="PANTHER" id="PTHR13296">
    <property type="entry name" value="BCAS2 PROTEIN"/>
    <property type="match status" value="1"/>
</dbReference>
<evidence type="ECO:0000256" key="2">
    <source>
        <dbReference type="ARBA" id="ARBA00010788"/>
    </source>
</evidence>
<dbReference type="OMA" id="SAWQESI"/>
<evidence type="ECO:0000313" key="8">
    <source>
        <dbReference type="EMBL" id="KJA25994.1"/>
    </source>
</evidence>
<keyword evidence="3" id="KW-0507">mRNA processing</keyword>
<proteinExistence type="inferred from homology"/>
<evidence type="ECO:0000256" key="7">
    <source>
        <dbReference type="SAM" id="Coils"/>
    </source>
</evidence>
<keyword evidence="9" id="KW-1185">Reference proteome</keyword>
<dbReference type="GO" id="GO:0000974">
    <property type="term" value="C:Prp19 complex"/>
    <property type="evidence" value="ECO:0007669"/>
    <property type="project" value="TreeGrafter"/>
</dbReference>
<feature type="coiled-coil region" evidence="7">
    <location>
        <begin position="136"/>
        <end position="216"/>
    </location>
</feature>
<dbReference type="PANTHER" id="PTHR13296:SF0">
    <property type="entry name" value="PRE-MRNA-SPLICING FACTOR SPF27"/>
    <property type="match status" value="1"/>
</dbReference>
<evidence type="ECO:0000256" key="5">
    <source>
        <dbReference type="ARBA" id="ARBA00023187"/>
    </source>
</evidence>
<keyword evidence="6" id="KW-0539">Nucleus</keyword>
<dbReference type="AlphaFoldDB" id="A0A0D2P4Z5"/>
<evidence type="ECO:0000256" key="4">
    <source>
        <dbReference type="ARBA" id="ARBA00022728"/>
    </source>
</evidence>
<gene>
    <name evidence="8" type="ORF">HYPSUDRAFT_133578</name>
</gene>
<dbReference type="Pfam" id="PF05700">
    <property type="entry name" value="BCAS2"/>
    <property type="match status" value="1"/>
</dbReference>
<dbReference type="Proteomes" id="UP000054270">
    <property type="component" value="Unassembled WGS sequence"/>
</dbReference>
<evidence type="ECO:0000256" key="3">
    <source>
        <dbReference type="ARBA" id="ARBA00022664"/>
    </source>
</evidence>
<keyword evidence="4" id="KW-0747">Spliceosome</keyword>
<dbReference type="GO" id="GO:0008380">
    <property type="term" value="P:RNA splicing"/>
    <property type="evidence" value="ECO:0007669"/>
    <property type="project" value="UniProtKB-KW"/>
</dbReference>
<keyword evidence="5" id="KW-0508">mRNA splicing</keyword>
<evidence type="ECO:0000256" key="6">
    <source>
        <dbReference type="ARBA" id="ARBA00023242"/>
    </source>
</evidence>